<feature type="domain" description="HTH cro/C1-type" evidence="1">
    <location>
        <begin position="15"/>
        <end position="68"/>
    </location>
</feature>
<dbReference type="RefSeq" id="WP_285149498.1">
    <property type="nucleotide sequence ID" value="NZ_JASSOM010000056.1"/>
</dbReference>
<dbReference type="AlphaFoldDB" id="A0AAP4FW43"/>
<dbReference type="PROSITE" id="PS50943">
    <property type="entry name" value="HTH_CROC1"/>
    <property type="match status" value="1"/>
</dbReference>
<reference evidence="2 3" key="1">
    <citation type="submission" date="2023-06" db="EMBL/GenBank/DDBJ databases">
        <title>Identification and characterization of antibiotic-resistant Gram-negative bacteria.</title>
        <authorList>
            <person name="Cho G.-S."/>
            <person name="Lee J."/>
            <person name="Tai E."/>
            <person name="Jeong S."/>
            <person name="Kim I."/>
            <person name="Kim B.-E."/>
            <person name="Jeong M.-I."/>
            <person name="Oh K.-K."/>
            <person name="Franz C.M.A.P."/>
        </authorList>
    </citation>
    <scope>NUCLEOTIDE SEQUENCE [LARGE SCALE GENOMIC DNA]</scope>
    <source>
        <strain evidence="2 3">V106_12</strain>
    </source>
</reference>
<dbReference type="GO" id="GO:0045892">
    <property type="term" value="P:negative regulation of DNA-templated transcription"/>
    <property type="evidence" value="ECO:0007669"/>
    <property type="project" value="InterPro"/>
</dbReference>
<dbReference type="GO" id="GO:0003677">
    <property type="term" value="F:DNA binding"/>
    <property type="evidence" value="ECO:0007669"/>
    <property type="project" value="InterPro"/>
</dbReference>
<dbReference type="InterPro" id="IPR010744">
    <property type="entry name" value="Phage_CI_N"/>
</dbReference>
<gene>
    <name evidence="2" type="ORF">QQF32_13455</name>
</gene>
<evidence type="ECO:0000259" key="1">
    <source>
        <dbReference type="PROSITE" id="PS50943"/>
    </source>
</evidence>
<protein>
    <submittedName>
        <fullName evidence="2">Helix-turn-helix domain-containing protein</fullName>
    </submittedName>
</protein>
<sequence length="127" mass="14339">MNKDTESQNKLADRLNELLRLKGINKMELAKIAEVSPQSVNGWFKRGSISKASAIKIAAALDVSLSWLLGESEEPDTDLSSEEKRLLEVFNRLPPIERNNMLAAFEMRLQELISFYEKYANPNGKGK</sequence>
<accession>A0AAP4FW43</accession>
<dbReference type="Proteomes" id="UP001223214">
    <property type="component" value="Unassembled WGS sequence"/>
</dbReference>
<evidence type="ECO:0000313" key="2">
    <source>
        <dbReference type="EMBL" id="MDK9364204.1"/>
    </source>
</evidence>
<dbReference type="SMART" id="SM00530">
    <property type="entry name" value="HTH_XRE"/>
    <property type="match status" value="1"/>
</dbReference>
<evidence type="ECO:0000313" key="3">
    <source>
        <dbReference type="Proteomes" id="UP001223214"/>
    </source>
</evidence>
<dbReference type="Gene3D" id="1.10.260.40">
    <property type="entry name" value="lambda repressor-like DNA-binding domains"/>
    <property type="match status" value="1"/>
</dbReference>
<dbReference type="InterPro" id="IPR010982">
    <property type="entry name" value="Lambda_DNA-bd_dom_sf"/>
</dbReference>
<dbReference type="EMBL" id="JASSOM010000056">
    <property type="protein sequence ID" value="MDK9364204.1"/>
    <property type="molecule type" value="Genomic_DNA"/>
</dbReference>
<dbReference type="Pfam" id="PF07022">
    <property type="entry name" value="Phage_CI_repr"/>
    <property type="match status" value="1"/>
</dbReference>
<name>A0AAP4FW43_9ENTR</name>
<comment type="caution">
    <text evidence="2">The sequence shown here is derived from an EMBL/GenBank/DDBJ whole genome shotgun (WGS) entry which is preliminary data.</text>
</comment>
<dbReference type="InterPro" id="IPR001387">
    <property type="entry name" value="Cro/C1-type_HTH"/>
</dbReference>
<organism evidence="2 3">
    <name type="scientific">Lelliottia wanjuensis</name>
    <dbReference type="NCBI Taxonomy" id="3050585"/>
    <lineage>
        <taxon>Bacteria</taxon>
        <taxon>Pseudomonadati</taxon>
        <taxon>Pseudomonadota</taxon>
        <taxon>Gammaproteobacteria</taxon>
        <taxon>Enterobacterales</taxon>
        <taxon>Enterobacteriaceae</taxon>
        <taxon>Lelliottia</taxon>
    </lineage>
</organism>
<proteinExistence type="predicted"/>
<dbReference type="SUPFAM" id="SSF47413">
    <property type="entry name" value="lambda repressor-like DNA-binding domains"/>
    <property type="match status" value="1"/>
</dbReference>
<keyword evidence="3" id="KW-1185">Reference proteome</keyword>